<keyword evidence="9" id="KW-0560">Oxidoreductase</keyword>
<evidence type="ECO:0000313" key="16">
    <source>
        <dbReference type="EMBL" id="QBI19830.1"/>
    </source>
</evidence>
<evidence type="ECO:0000256" key="6">
    <source>
        <dbReference type="ARBA" id="ARBA00017290"/>
    </source>
</evidence>
<dbReference type="EC" id="1.7.2.1" evidence="5"/>
<keyword evidence="14" id="KW-0732">Signal</keyword>
<dbReference type="PANTHER" id="PTHR11709">
    <property type="entry name" value="MULTI-COPPER OXIDASE"/>
    <property type="match status" value="1"/>
</dbReference>
<evidence type="ECO:0000256" key="4">
    <source>
        <dbReference type="ARBA" id="ARBA00011233"/>
    </source>
</evidence>
<dbReference type="RefSeq" id="WP_131154827.1">
    <property type="nucleotide sequence ID" value="NZ_CP036402.1"/>
</dbReference>
<dbReference type="KEGG" id="erz:ER308_09855"/>
<dbReference type="PROSITE" id="PS51257">
    <property type="entry name" value="PROKAR_LIPOPROTEIN"/>
    <property type="match status" value="1"/>
</dbReference>
<comment type="similarity">
    <text evidence="3">Belongs to the multicopper oxidase family.</text>
</comment>
<evidence type="ECO:0000256" key="7">
    <source>
        <dbReference type="ARBA" id="ARBA00022723"/>
    </source>
</evidence>
<name>A0A411YF36_9ACTN</name>
<dbReference type="SUPFAM" id="SSF49503">
    <property type="entry name" value="Cupredoxins"/>
    <property type="match status" value="2"/>
</dbReference>
<keyword evidence="10 12" id="KW-0186">Copper</keyword>
<keyword evidence="7 12" id="KW-0479">Metal-binding</keyword>
<dbReference type="InterPro" id="IPR011707">
    <property type="entry name" value="Cu-oxidase-like_N"/>
</dbReference>
<feature type="binding site" description="type 1 copper site" evidence="12">
    <location>
        <position position="165"/>
    </location>
    <ligand>
        <name>Cu cation</name>
        <dbReference type="ChEBI" id="CHEBI:23378"/>
        <label>1</label>
    </ligand>
</feature>
<evidence type="ECO:0000256" key="8">
    <source>
        <dbReference type="ARBA" id="ARBA00022737"/>
    </source>
</evidence>
<feature type="compositionally biased region" description="Basic and acidic residues" evidence="13">
    <location>
        <begin position="89"/>
        <end position="105"/>
    </location>
</feature>
<reference evidence="16 17" key="1">
    <citation type="submission" date="2019-01" db="EMBL/GenBank/DDBJ databases">
        <title>Egibacter rhizosphaerae EGI 80759T.</title>
        <authorList>
            <person name="Chen D.-D."/>
            <person name="Tian Y."/>
            <person name="Jiao J.-Y."/>
            <person name="Zhang X.-T."/>
            <person name="Zhang Y.-G."/>
            <person name="Zhang Y."/>
            <person name="Xiao M."/>
            <person name="Shu W.-S."/>
            <person name="Li W.-J."/>
        </authorList>
    </citation>
    <scope>NUCLEOTIDE SEQUENCE [LARGE SCALE GENOMIC DNA]</scope>
    <source>
        <strain evidence="16 17">EGI 80759</strain>
    </source>
</reference>
<dbReference type="Gene3D" id="2.60.40.420">
    <property type="entry name" value="Cupredoxins - blue copper proteins"/>
    <property type="match status" value="2"/>
</dbReference>
<feature type="signal peptide" evidence="14">
    <location>
        <begin position="1"/>
        <end position="24"/>
    </location>
</feature>
<evidence type="ECO:0000256" key="5">
    <source>
        <dbReference type="ARBA" id="ARBA00011882"/>
    </source>
</evidence>
<dbReference type="CDD" id="cd04208">
    <property type="entry name" value="CuRO_2_CuNIR"/>
    <property type="match status" value="1"/>
</dbReference>
<evidence type="ECO:0000256" key="13">
    <source>
        <dbReference type="SAM" id="MobiDB-lite"/>
    </source>
</evidence>
<feature type="compositionally biased region" description="Acidic residues" evidence="13">
    <location>
        <begin position="50"/>
        <end position="60"/>
    </location>
</feature>
<feature type="binding site" description="type 1 copper site" evidence="12">
    <location>
        <position position="200"/>
    </location>
    <ligand>
        <name>Cu cation</name>
        <dbReference type="ChEBI" id="CHEBI:23378"/>
        <label>1</label>
    </ligand>
</feature>
<dbReference type="GO" id="GO:0005507">
    <property type="term" value="F:copper ion binding"/>
    <property type="evidence" value="ECO:0007669"/>
    <property type="project" value="InterPro"/>
</dbReference>
<keyword evidence="8" id="KW-0677">Repeat</keyword>
<evidence type="ECO:0000256" key="9">
    <source>
        <dbReference type="ARBA" id="ARBA00023002"/>
    </source>
</evidence>
<dbReference type="OrthoDB" id="345021at2"/>
<dbReference type="CDD" id="cd11020">
    <property type="entry name" value="CuRO_1_CuNIR"/>
    <property type="match status" value="1"/>
</dbReference>
<dbReference type="Pfam" id="PF07732">
    <property type="entry name" value="Cu-oxidase_3"/>
    <property type="match status" value="1"/>
</dbReference>
<keyword evidence="17" id="KW-1185">Reference proteome</keyword>
<comment type="cofactor">
    <cofactor evidence="2 12">
        <name>Cu(2+)</name>
        <dbReference type="ChEBI" id="CHEBI:29036"/>
    </cofactor>
</comment>
<feature type="binding site" description="type 1 copper site" evidence="12">
    <location>
        <position position="208"/>
    </location>
    <ligand>
        <name>Cu cation</name>
        <dbReference type="ChEBI" id="CHEBI:23378"/>
        <label>1</label>
    </ligand>
</feature>
<accession>A0A411YF36</accession>
<evidence type="ECO:0000256" key="2">
    <source>
        <dbReference type="ARBA" id="ARBA00001973"/>
    </source>
</evidence>
<dbReference type="GO" id="GO:0050421">
    <property type="term" value="F:nitrite reductase (NO-forming) activity"/>
    <property type="evidence" value="ECO:0007669"/>
    <property type="project" value="UniProtKB-EC"/>
</dbReference>
<feature type="domain" description="Plastocyanin-like" evidence="15">
    <location>
        <begin position="117"/>
        <end position="222"/>
    </location>
</feature>
<dbReference type="PRINTS" id="PR00695">
    <property type="entry name" value="CUNO2RDTASE"/>
</dbReference>
<gene>
    <name evidence="16" type="ORF">ER308_09855</name>
</gene>
<organism evidence="16 17">
    <name type="scientific">Egibacter rhizosphaerae</name>
    <dbReference type="NCBI Taxonomy" id="1670831"/>
    <lineage>
        <taxon>Bacteria</taxon>
        <taxon>Bacillati</taxon>
        <taxon>Actinomycetota</taxon>
        <taxon>Nitriliruptoria</taxon>
        <taxon>Egibacterales</taxon>
        <taxon>Egibacteraceae</taxon>
        <taxon>Egibacter</taxon>
    </lineage>
</organism>
<dbReference type="PANTHER" id="PTHR11709:SF394">
    <property type="entry name" value="FI03373P-RELATED"/>
    <property type="match status" value="1"/>
</dbReference>
<feature type="binding site" description="type 1 copper site" evidence="12">
    <location>
        <position position="354"/>
    </location>
    <ligand>
        <name>Cu cation</name>
        <dbReference type="ChEBI" id="CHEBI:23378"/>
        <label>1</label>
    </ligand>
</feature>
<evidence type="ECO:0000256" key="11">
    <source>
        <dbReference type="ARBA" id="ARBA00049340"/>
    </source>
</evidence>
<comment type="subunit">
    <text evidence="4">Homotrimer.</text>
</comment>
<proteinExistence type="inferred from homology"/>
<feature type="chain" id="PRO_5039497428" description="Copper-containing nitrite reductase" evidence="14">
    <location>
        <begin position="25"/>
        <end position="379"/>
    </location>
</feature>
<dbReference type="InterPro" id="IPR045087">
    <property type="entry name" value="Cu-oxidase_fam"/>
</dbReference>
<protein>
    <recommendedName>
        <fullName evidence="6">Copper-containing nitrite reductase</fullName>
        <ecNumber evidence="5">1.7.2.1</ecNumber>
    </recommendedName>
</protein>
<feature type="region of interest" description="Disordered" evidence="13">
    <location>
        <begin position="28"/>
        <end position="105"/>
    </location>
</feature>
<comment type="cofactor">
    <cofactor evidence="1 12">
        <name>Cu(+)</name>
        <dbReference type="ChEBI" id="CHEBI:49552"/>
    </cofactor>
</comment>
<dbReference type="InterPro" id="IPR001287">
    <property type="entry name" value="NO2-reductase_Cu"/>
</dbReference>
<evidence type="ECO:0000256" key="3">
    <source>
        <dbReference type="ARBA" id="ARBA00010609"/>
    </source>
</evidence>
<dbReference type="InterPro" id="IPR008972">
    <property type="entry name" value="Cupredoxin"/>
</dbReference>
<comment type="catalytic activity">
    <reaction evidence="11">
        <text>nitric oxide + Fe(III)-[cytochrome c] + H2O = Fe(II)-[cytochrome c] + nitrite + 2 H(+)</text>
        <dbReference type="Rhea" id="RHEA:15233"/>
        <dbReference type="Rhea" id="RHEA-COMP:10350"/>
        <dbReference type="Rhea" id="RHEA-COMP:14399"/>
        <dbReference type="ChEBI" id="CHEBI:15377"/>
        <dbReference type="ChEBI" id="CHEBI:15378"/>
        <dbReference type="ChEBI" id="CHEBI:16301"/>
        <dbReference type="ChEBI" id="CHEBI:16480"/>
        <dbReference type="ChEBI" id="CHEBI:29033"/>
        <dbReference type="ChEBI" id="CHEBI:29034"/>
        <dbReference type="EC" id="1.7.2.1"/>
    </reaction>
</comment>
<feature type="binding site" description="type 1 copper site" evidence="12">
    <location>
        <position position="199"/>
    </location>
    <ligand>
        <name>Cu cation</name>
        <dbReference type="ChEBI" id="CHEBI:23378"/>
        <label>1</label>
    </ligand>
</feature>
<evidence type="ECO:0000313" key="17">
    <source>
        <dbReference type="Proteomes" id="UP000291469"/>
    </source>
</evidence>
<evidence type="ECO:0000259" key="15">
    <source>
        <dbReference type="Pfam" id="PF07732"/>
    </source>
</evidence>
<sequence>MNWTRPGLLLAALAAIVLLAAACATTEDSGVAEGGPEDLDLPDTANNEGGADEGADEPADPELAANEGDEADEDGGDYVELDPNAAPGHDFEARDPRLDPAPEGDHHEMEIRATEMEQEVAPGVTQRVWGYNDQVPGPVIRGSVGDTFEITFINDGEMGHSIDFHASKVAPNEEMRTIQPGEELTYEFEAQHAGIFMYHCGTEPVLQHTAQGQHGAVIVDPPDLEPVDHEFWLVQHEYYFGEQGGIQDYDKMVDRDWDAVVFNGYPAQYAHEPIDDVEPGERVRVWLQNNGPSASSSFHVIGTIFDTVFKEGSYQLRPDEETEGGAQVLGLQASQGGFAEFTFDTDGVYPFVDHEFADMAQGAVGVFEVGDVDADEDGH</sequence>
<evidence type="ECO:0000256" key="14">
    <source>
        <dbReference type="SAM" id="SignalP"/>
    </source>
</evidence>
<feature type="binding site" description="type 1 copper site" evidence="12">
    <location>
        <position position="160"/>
    </location>
    <ligand>
        <name>Cu cation</name>
        <dbReference type="ChEBI" id="CHEBI:23378"/>
        <label>1</label>
    </ligand>
</feature>
<dbReference type="AlphaFoldDB" id="A0A411YF36"/>
<dbReference type="EMBL" id="CP036402">
    <property type="protein sequence ID" value="QBI19830.1"/>
    <property type="molecule type" value="Genomic_DNA"/>
</dbReference>
<evidence type="ECO:0000256" key="10">
    <source>
        <dbReference type="ARBA" id="ARBA00023008"/>
    </source>
</evidence>
<dbReference type="Proteomes" id="UP000291469">
    <property type="component" value="Chromosome"/>
</dbReference>
<feature type="compositionally biased region" description="Acidic residues" evidence="13">
    <location>
        <begin position="67"/>
        <end position="80"/>
    </location>
</feature>
<evidence type="ECO:0000256" key="1">
    <source>
        <dbReference type="ARBA" id="ARBA00001960"/>
    </source>
</evidence>
<evidence type="ECO:0000256" key="12">
    <source>
        <dbReference type="PIRSR" id="PIRSR601287-1"/>
    </source>
</evidence>